<keyword evidence="6" id="KW-0808">Transferase</keyword>
<evidence type="ECO:0000313" key="15">
    <source>
        <dbReference type="EMBL" id="KYH15239.1"/>
    </source>
</evidence>
<dbReference type="GO" id="GO:0005829">
    <property type="term" value="C:cytosol"/>
    <property type="evidence" value="ECO:0007669"/>
    <property type="project" value="TreeGrafter"/>
</dbReference>
<sequence>MTQYGYGEANGKVILIGEHAVTLGQPAIAIPFTSGIVRATITSRDANEESYISSDVYTGNLATAPEHLKAVTTRFKEKHNVKEPIKVTIETNLPPSRGLGSSAAFAVAFIRASYDYLDQPLSDELLIAEANWSERIAHGKPSGIDTQTIVSNKPVWFKQGNVENLKALTLNGYMVIVDTGIQGSTKESVEDVHNLCDSDDKYLQYIEHIGKMVYDASDAIKDSNFNKLATIFNSCQECLRHLTVSHEKIELILSESKKQGTIAGKLTGSGRGGSMILLAEDLETAQKIQQSAHDLGAHHTWIEYLGG</sequence>
<accession>A0A151A727</accession>
<proteinExistence type="inferred from homology"/>
<evidence type="ECO:0000259" key="13">
    <source>
        <dbReference type="Pfam" id="PF00288"/>
    </source>
</evidence>
<protein>
    <recommendedName>
        <fullName evidence="3">mevalonate kinase</fullName>
        <ecNumber evidence="3">2.7.1.36</ecNumber>
    </recommendedName>
</protein>
<dbReference type="InterPro" id="IPR014721">
    <property type="entry name" value="Ribsml_uS5_D2-typ_fold_subgr"/>
</dbReference>
<dbReference type="Pfam" id="PF00288">
    <property type="entry name" value="GHMP_kinases_N"/>
    <property type="match status" value="1"/>
</dbReference>
<dbReference type="InterPro" id="IPR006204">
    <property type="entry name" value="GHMP_kinase_N_dom"/>
</dbReference>
<comment type="pathway">
    <text evidence="12">Isoprenoid biosynthesis; isopentenyl diphosphate biosynthesis via mevalonate pathway; isopentenyl diphosphate from (R)-mevalonate: step 1/3.</text>
</comment>
<dbReference type="RefSeq" id="WP_061855381.1">
    <property type="nucleotide sequence ID" value="NZ_LUGM01000002.1"/>
</dbReference>
<dbReference type="EMBL" id="LUGM01000002">
    <property type="protein sequence ID" value="KYH15239.1"/>
    <property type="molecule type" value="Genomic_DNA"/>
</dbReference>
<keyword evidence="4" id="KW-0963">Cytoplasm</keyword>
<dbReference type="NCBIfam" id="TIGR00549">
    <property type="entry name" value="mevalon_kin"/>
    <property type="match status" value="1"/>
</dbReference>
<keyword evidence="5" id="KW-0444">Lipid biosynthesis</keyword>
<evidence type="ECO:0000256" key="12">
    <source>
        <dbReference type="ARBA" id="ARBA00029438"/>
    </source>
</evidence>
<name>A0A151A727_9STAP</name>
<feature type="domain" description="GHMP kinase C-terminal" evidence="14">
    <location>
        <begin position="223"/>
        <end position="293"/>
    </location>
</feature>
<evidence type="ECO:0000256" key="2">
    <source>
        <dbReference type="ARBA" id="ARBA00006495"/>
    </source>
</evidence>
<dbReference type="EC" id="2.7.1.36" evidence="3"/>
<evidence type="ECO:0000256" key="4">
    <source>
        <dbReference type="ARBA" id="ARBA00022490"/>
    </source>
</evidence>
<evidence type="ECO:0000256" key="11">
    <source>
        <dbReference type="ARBA" id="ARBA00023098"/>
    </source>
</evidence>
<dbReference type="UniPathway" id="UPA00057">
    <property type="reaction ID" value="UER00098"/>
</dbReference>
<dbReference type="InterPro" id="IPR013750">
    <property type="entry name" value="GHMP_kinase_C_dom"/>
</dbReference>
<reference evidence="15 16" key="1">
    <citation type="submission" date="2016-02" db="EMBL/GenBank/DDBJ databases">
        <title>Draft genome sequence of hydrocarbon degrading Staphylococcus saprophyticus Strain CNV2, isolated from crude-oil contaminated soil from Noonmati Oil Refinery, Guwahati, Assam, India.</title>
        <authorList>
            <person name="Mukherjee A."/>
            <person name="Chettri B."/>
            <person name="Langpoklakpam J."/>
            <person name="Singh A.K."/>
            <person name="Chattopadhyay D.J."/>
        </authorList>
    </citation>
    <scope>NUCLEOTIDE SEQUENCE [LARGE SCALE GENOMIC DNA]</scope>
    <source>
        <strain evidence="15 16">CNV2</strain>
    </source>
</reference>
<evidence type="ECO:0000313" key="16">
    <source>
        <dbReference type="Proteomes" id="UP000075418"/>
    </source>
</evidence>
<evidence type="ECO:0000256" key="9">
    <source>
        <dbReference type="ARBA" id="ARBA00022840"/>
    </source>
</evidence>
<evidence type="ECO:0000256" key="10">
    <source>
        <dbReference type="ARBA" id="ARBA00022842"/>
    </source>
</evidence>
<evidence type="ECO:0000256" key="6">
    <source>
        <dbReference type="ARBA" id="ARBA00022679"/>
    </source>
</evidence>
<dbReference type="GO" id="GO:0004496">
    <property type="term" value="F:mevalonate kinase activity"/>
    <property type="evidence" value="ECO:0007669"/>
    <property type="project" value="UniProtKB-EC"/>
</dbReference>
<evidence type="ECO:0000256" key="3">
    <source>
        <dbReference type="ARBA" id="ARBA00012103"/>
    </source>
</evidence>
<evidence type="ECO:0000256" key="1">
    <source>
        <dbReference type="ARBA" id="ARBA00004496"/>
    </source>
</evidence>
<dbReference type="PRINTS" id="PR00959">
    <property type="entry name" value="MEVGALKINASE"/>
</dbReference>
<comment type="caution">
    <text evidence="15">The sequence shown here is derived from an EMBL/GenBank/DDBJ whole genome shotgun (WGS) entry which is preliminary data.</text>
</comment>
<dbReference type="GO" id="GO:0005524">
    <property type="term" value="F:ATP binding"/>
    <property type="evidence" value="ECO:0007669"/>
    <property type="project" value="UniProtKB-KW"/>
</dbReference>
<keyword evidence="11" id="KW-0443">Lipid metabolism</keyword>
<dbReference type="SUPFAM" id="SSF55060">
    <property type="entry name" value="GHMP Kinase, C-terminal domain"/>
    <property type="match status" value="1"/>
</dbReference>
<dbReference type="PANTHER" id="PTHR43290:SF2">
    <property type="entry name" value="MEVALONATE KINASE"/>
    <property type="match status" value="1"/>
</dbReference>
<dbReference type="GO" id="GO:0019287">
    <property type="term" value="P:isopentenyl diphosphate biosynthetic process, mevalonate pathway"/>
    <property type="evidence" value="ECO:0007669"/>
    <property type="project" value="UniProtKB-UniPathway"/>
</dbReference>
<dbReference type="InterPro" id="IPR036554">
    <property type="entry name" value="GHMP_kinase_C_sf"/>
</dbReference>
<keyword evidence="9" id="KW-0067">ATP-binding</keyword>
<dbReference type="AlphaFoldDB" id="A0A151A727"/>
<keyword evidence="8 15" id="KW-0418">Kinase</keyword>
<dbReference type="InterPro" id="IPR006205">
    <property type="entry name" value="Mev_gal_kin"/>
</dbReference>
<dbReference type="Gene3D" id="3.30.230.10">
    <property type="match status" value="1"/>
</dbReference>
<evidence type="ECO:0000259" key="14">
    <source>
        <dbReference type="Pfam" id="PF08544"/>
    </source>
</evidence>
<organism evidence="15 16">
    <name type="scientific">Staphylococcus kloosii</name>
    <dbReference type="NCBI Taxonomy" id="29384"/>
    <lineage>
        <taxon>Bacteria</taxon>
        <taxon>Bacillati</taxon>
        <taxon>Bacillota</taxon>
        <taxon>Bacilli</taxon>
        <taxon>Bacillales</taxon>
        <taxon>Staphylococcaceae</taxon>
        <taxon>Staphylococcus</taxon>
    </lineage>
</organism>
<dbReference type="PROSITE" id="PS00627">
    <property type="entry name" value="GHMP_KINASES_ATP"/>
    <property type="match status" value="1"/>
</dbReference>
<dbReference type="Pfam" id="PF08544">
    <property type="entry name" value="GHMP_kinases_C"/>
    <property type="match status" value="1"/>
</dbReference>
<comment type="subcellular location">
    <subcellularLocation>
        <location evidence="1">Cytoplasm</location>
    </subcellularLocation>
</comment>
<dbReference type="InterPro" id="IPR006203">
    <property type="entry name" value="GHMP_knse_ATP-bd_CS"/>
</dbReference>
<dbReference type="SUPFAM" id="SSF54211">
    <property type="entry name" value="Ribosomal protein S5 domain 2-like"/>
    <property type="match status" value="1"/>
</dbReference>
<keyword evidence="7" id="KW-0547">Nucleotide-binding</keyword>
<dbReference type="Proteomes" id="UP000075418">
    <property type="component" value="Unassembled WGS sequence"/>
</dbReference>
<dbReference type="Gene3D" id="3.30.70.890">
    <property type="entry name" value="GHMP kinase, C-terminal domain"/>
    <property type="match status" value="1"/>
</dbReference>
<dbReference type="InterPro" id="IPR020568">
    <property type="entry name" value="Ribosomal_Su5_D2-typ_SF"/>
</dbReference>
<gene>
    <name evidence="15" type="ORF">A0131_10735</name>
</gene>
<evidence type="ECO:0000256" key="8">
    <source>
        <dbReference type="ARBA" id="ARBA00022777"/>
    </source>
</evidence>
<evidence type="ECO:0000256" key="5">
    <source>
        <dbReference type="ARBA" id="ARBA00022516"/>
    </source>
</evidence>
<keyword evidence="10" id="KW-0460">Magnesium</keyword>
<feature type="domain" description="GHMP kinase N-terminal" evidence="13">
    <location>
        <begin position="68"/>
        <end position="147"/>
    </location>
</feature>
<dbReference type="PANTHER" id="PTHR43290">
    <property type="entry name" value="MEVALONATE KINASE"/>
    <property type="match status" value="1"/>
</dbReference>
<comment type="similarity">
    <text evidence="2">Belongs to the GHMP kinase family. Mevalonate kinase subfamily.</text>
</comment>
<evidence type="ECO:0000256" key="7">
    <source>
        <dbReference type="ARBA" id="ARBA00022741"/>
    </source>
</evidence>